<comment type="cofactor">
    <cofactor evidence="12">
        <name>[2Fe-2S] cluster</name>
        <dbReference type="ChEBI" id="CHEBI:190135"/>
    </cofactor>
    <text evidence="12">Binds 1 [2Fe-2S] cluster per subunit.</text>
</comment>
<keyword evidence="3 11" id="KW-0285">Flavoprotein</keyword>
<dbReference type="GO" id="GO:0046872">
    <property type="term" value="F:metal ion binding"/>
    <property type="evidence" value="ECO:0007669"/>
    <property type="project" value="UniProtKB-KW"/>
</dbReference>
<keyword evidence="7" id="KW-0249">Electron transport</keyword>
<feature type="binding site" evidence="12">
    <location>
        <position position="254"/>
    </location>
    <ligand>
        <name>[2Fe-2S] cluster</name>
        <dbReference type="ChEBI" id="CHEBI:190135"/>
    </ligand>
</feature>
<evidence type="ECO:0000256" key="10">
    <source>
        <dbReference type="ARBA" id="ARBA00034078"/>
    </source>
</evidence>
<dbReference type="InterPro" id="IPR017938">
    <property type="entry name" value="Riboflavin_synthase-like_b-brl"/>
</dbReference>
<feature type="binding site" evidence="12">
    <location>
        <position position="281"/>
    </location>
    <ligand>
        <name>[2Fe-2S] cluster</name>
        <dbReference type="ChEBI" id="CHEBI:190135"/>
    </ligand>
</feature>
<dbReference type="InterPro" id="IPR019480">
    <property type="entry name" value="Dihydroorotate_DH_Fe-S-bd"/>
</dbReference>
<dbReference type="PANTHER" id="PTHR43513:SF3">
    <property type="entry name" value="DIHYDROOROTATE DEHYDROGENASE B (NAD(+)), ELECTRON TRANSFER SUBUNIT-RELATED"/>
    <property type="match status" value="1"/>
</dbReference>
<dbReference type="Proteomes" id="UP000675121">
    <property type="component" value="Unassembled WGS sequence"/>
</dbReference>
<dbReference type="Gene3D" id="2.40.30.10">
    <property type="entry name" value="Translation factors"/>
    <property type="match status" value="1"/>
</dbReference>
<evidence type="ECO:0000256" key="2">
    <source>
        <dbReference type="ARBA" id="ARBA00022448"/>
    </source>
</evidence>
<dbReference type="InterPro" id="IPR039261">
    <property type="entry name" value="FNR_nucleotide-bd"/>
</dbReference>
<protein>
    <submittedName>
        <fullName evidence="14">Dihydroorotate dehydrogenase B (NAD(+)), electron transfer subunit</fullName>
    </submittedName>
</protein>
<dbReference type="SUPFAM" id="SSF63380">
    <property type="entry name" value="Riboflavin synthase domain-like"/>
    <property type="match status" value="1"/>
</dbReference>
<keyword evidence="9 12" id="KW-0411">Iron-sulfur</keyword>
<dbReference type="RefSeq" id="WP_201085363.1">
    <property type="nucleotide sequence ID" value="NZ_CAJNAS010000006.1"/>
</dbReference>
<comment type="cofactor">
    <cofactor evidence="10">
        <name>[2Fe-2S] cluster</name>
        <dbReference type="ChEBI" id="CHEBI:190135"/>
    </cofactor>
</comment>
<dbReference type="InterPro" id="IPR017927">
    <property type="entry name" value="FAD-bd_FR_type"/>
</dbReference>
<dbReference type="EMBL" id="CAJNAS010000006">
    <property type="protein sequence ID" value="CAE6889117.1"/>
    <property type="molecule type" value="Genomic_DNA"/>
</dbReference>
<comment type="cofactor">
    <cofactor evidence="11">
        <name>FAD</name>
        <dbReference type="ChEBI" id="CHEBI:57692"/>
    </cofactor>
    <text evidence="11">Binds 1 FAD per subunit.</text>
</comment>
<keyword evidence="8 12" id="KW-0408">Iron</keyword>
<comment type="similarity">
    <text evidence="1">Belongs to the PyrK family.</text>
</comment>
<gene>
    <name evidence="14" type="primary">pyrK</name>
    <name evidence="14" type="ORF">R70211_02597</name>
</gene>
<feature type="binding site" evidence="11">
    <location>
        <begin position="83"/>
        <end position="86"/>
    </location>
    <ligand>
        <name>FAD</name>
        <dbReference type="ChEBI" id="CHEBI:57692"/>
    </ligand>
</feature>
<dbReference type="Gene3D" id="3.40.50.80">
    <property type="entry name" value="Nucleotide-binding domain of ferredoxin-NADP reductase (FNR) module"/>
    <property type="match status" value="1"/>
</dbReference>
<dbReference type="InterPro" id="IPR037117">
    <property type="entry name" value="Dihydroorotate_DH_ele_sf"/>
</dbReference>
<dbReference type="GO" id="GO:0050660">
    <property type="term" value="F:flavin adenine dinucleotide binding"/>
    <property type="evidence" value="ECO:0007669"/>
    <property type="project" value="InterPro"/>
</dbReference>
<feature type="domain" description="FAD-binding FR-type" evidence="13">
    <location>
        <begin position="30"/>
        <end position="132"/>
    </location>
</feature>
<dbReference type="Gene3D" id="2.10.240.10">
    <property type="entry name" value="Dihydroorotate dehydrogenase, electron transfer subunit"/>
    <property type="match status" value="1"/>
</dbReference>
<evidence type="ECO:0000256" key="4">
    <source>
        <dbReference type="ARBA" id="ARBA00022714"/>
    </source>
</evidence>
<dbReference type="InterPro" id="IPR012165">
    <property type="entry name" value="Cyt_c3_hydrogenase_gsu"/>
</dbReference>
<name>A0A9N8MQ87_9BURK</name>
<keyword evidence="15" id="KW-1185">Reference proteome</keyword>
<keyword evidence="4 12" id="KW-0001">2Fe-2S</keyword>
<keyword evidence="2" id="KW-0813">Transport</keyword>
<dbReference type="PROSITE" id="PS51384">
    <property type="entry name" value="FAD_FR"/>
    <property type="match status" value="1"/>
</dbReference>
<dbReference type="GO" id="GO:0051537">
    <property type="term" value="F:2 iron, 2 sulfur cluster binding"/>
    <property type="evidence" value="ECO:0007669"/>
    <property type="project" value="UniProtKB-KW"/>
</dbReference>
<dbReference type="InterPro" id="IPR050353">
    <property type="entry name" value="PyrK_electron_transfer"/>
</dbReference>
<evidence type="ECO:0000313" key="14">
    <source>
        <dbReference type="EMBL" id="CAE6889117.1"/>
    </source>
</evidence>
<dbReference type="GO" id="GO:0006221">
    <property type="term" value="P:pyrimidine nucleotide biosynthetic process"/>
    <property type="evidence" value="ECO:0007669"/>
    <property type="project" value="InterPro"/>
</dbReference>
<dbReference type="SUPFAM" id="SSF52343">
    <property type="entry name" value="Ferredoxin reductase-like, C-terminal NADP-linked domain"/>
    <property type="match status" value="1"/>
</dbReference>
<keyword evidence="6 11" id="KW-0274">FAD</keyword>
<evidence type="ECO:0000256" key="6">
    <source>
        <dbReference type="ARBA" id="ARBA00022827"/>
    </source>
</evidence>
<evidence type="ECO:0000256" key="5">
    <source>
        <dbReference type="ARBA" id="ARBA00022723"/>
    </source>
</evidence>
<proteinExistence type="inferred from homology"/>
<evidence type="ECO:0000256" key="11">
    <source>
        <dbReference type="PIRSR" id="PIRSR006816-1"/>
    </source>
</evidence>
<organism evidence="14 15">
    <name type="scientific">Paraburkholderia domus</name>
    <dbReference type="NCBI Taxonomy" id="2793075"/>
    <lineage>
        <taxon>Bacteria</taxon>
        <taxon>Pseudomonadati</taxon>
        <taxon>Pseudomonadota</taxon>
        <taxon>Betaproteobacteria</taxon>
        <taxon>Burkholderiales</taxon>
        <taxon>Burkholderiaceae</taxon>
        <taxon>Paraburkholderia</taxon>
    </lineage>
</organism>
<feature type="binding site" evidence="12">
    <location>
        <position position="259"/>
    </location>
    <ligand>
        <name>[2Fe-2S] cluster</name>
        <dbReference type="ChEBI" id="CHEBI:190135"/>
    </ligand>
</feature>
<comment type="caution">
    <text evidence="14">The sequence shown here is derived from an EMBL/GenBank/DDBJ whole genome shotgun (WGS) entry which is preliminary data.</text>
</comment>
<evidence type="ECO:0000256" key="1">
    <source>
        <dbReference type="ARBA" id="ARBA00006422"/>
    </source>
</evidence>
<evidence type="ECO:0000256" key="8">
    <source>
        <dbReference type="ARBA" id="ARBA00023004"/>
    </source>
</evidence>
<evidence type="ECO:0000313" key="15">
    <source>
        <dbReference type="Proteomes" id="UP000675121"/>
    </source>
</evidence>
<dbReference type="CDD" id="cd06218">
    <property type="entry name" value="DHOD_e_trans"/>
    <property type="match status" value="1"/>
</dbReference>
<evidence type="ECO:0000256" key="7">
    <source>
        <dbReference type="ARBA" id="ARBA00022982"/>
    </source>
</evidence>
<keyword evidence="5 12" id="KW-0479">Metal-binding</keyword>
<feature type="binding site" evidence="11">
    <location>
        <begin position="107"/>
        <end position="108"/>
    </location>
    <ligand>
        <name>FAD</name>
        <dbReference type="ChEBI" id="CHEBI:57692"/>
    </ligand>
</feature>
<evidence type="ECO:0000256" key="3">
    <source>
        <dbReference type="ARBA" id="ARBA00022630"/>
    </source>
</evidence>
<feature type="binding site" evidence="12">
    <location>
        <position position="262"/>
    </location>
    <ligand>
        <name>[2Fe-2S] cluster</name>
        <dbReference type="ChEBI" id="CHEBI:190135"/>
    </ligand>
</feature>
<evidence type="ECO:0000256" key="12">
    <source>
        <dbReference type="PIRSR" id="PIRSR006816-2"/>
    </source>
</evidence>
<evidence type="ECO:0000256" key="9">
    <source>
        <dbReference type="ARBA" id="ARBA00023014"/>
    </source>
</evidence>
<dbReference type="AlphaFoldDB" id="A0A9N8MQ87"/>
<sequence length="295" mass="31092">MTEATLSHCATHDALDTPSAADCCGAPLDIAEHACQVLANKPVNAEYRHMIVKAPAGASLAQPGQFFHLACPPGASGSTFLRRPMSVYGADPVLRTVEFLYKVQGAGTQGLATLQPGETLDALGPLGSGFSLPGGTQHLLLLARGVGLATLSPLAAYAIARGARVTAVLSARSKALVMSAERLREAGATVHIVTDEDGDSDPLQLEAHLRALHAGQPFDFLSTCGSNRLLVLLQQLGNEWGVAGQTAIEQHMGCGIGSCYACVRPFRESTGSDRLTFRRVCWDGPVFDLQETTSW</sequence>
<reference evidence="14" key="1">
    <citation type="submission" date="2021-02" db="EMBL/GenBank/DDBJ databases">
        <authorList>
            <person name="Vanwijnsberghe S."/>
        </authorList>
    </citation>
    <scope>NUCLEOTIDE SEQUENCE</scope>
    <source>
        <strain evidence="14">R-70211</strain>
    </source>
</reference>
<dbReference type="Pfam" id="PF10418">
    <property type="entry name" value="DHODB_Fe-S_bind"/>
    <property type="match status" value="1"/>
</dbReference>
<dbReference type="GO" id="GO:0016491">
    <property type="term" value="F:oxidoreductase activity"/>
    <property type="evidence" value="ECO:0007669"/>
    <property type="project" value="InterPro"/>
</dbReference>
<dbReference type="PIRSF" id="PIRSF006816">
    <property type="entry name" value="Cyc3_hyd_g"/>
    <property type="match status" value="1"/>
</dbReference>
<evidence type="ECO:0000259" key="13">
    <source>
        <dbReference type="PROSITE" id="PS51384"/>
    </source>
</evidence>
<dbReference type="PANTHER" id="PTHR43513">
    <property type="entry name" value="DIHYDROOROTATE DEHYDROGENASE B (NAD(+)), ELECTRON TRANSFER SUBUNIT"/>
    <property type="match status" value="1"/>
</dbReference>
<accession>A0A9N8MQ87</accession>